<feature type="region of interest" description="Disordered" evidence="7">
    <location>
        <begin position="429"/>
        <end position="466"/>
    </location>
</feature>
<dbReference type="InterPro" id="IPR006773">
    <property type="entry name" value="Rpn13/ADRM1"/>
</dbReference>
<proteinExistence type="inferred from homology"/>
<dbReference type="FunFam" id="2.30.29.70:FF:000001">
    <property type="entry name" value="Proteasomal ubiquitin receptor ADRM1"/>
    <property type="match status" value="1"/>
</dbReference>
<evidence type="ECO:0000259" key="8">
    <source>
        <dbReference type="PROSITE" id="PS51916"/>
    </source>
</evidence>
<dbReference type="Proteomes" id="UP000095280">
    <property type="component" value="Unplaced"/>
</dbReference>
<evidence type="ECO:0000259" key="9">
    <source>
        <dbReference type="PROSITE" id="PS51917"/>
    </source>
</evidence>
<evidence type="ECO:0000256" key="3">
    <source>
        <dbReference type="ARBA" id="ARBA00009216"/>
    </source>
</evidence>
<keyword evidence="10" id="KW-1185">Reference proteome</keyword>
<keyword evidence="5" id="KW-0647">Proteasome</keyword>
<dbReference type="PROSITE" id="PS51916">
    <property type="entry name" value="DEUBAD"/>
    <property type="match status" value="1"/>
</dbReference>
<evidence type="ECO:0000256" key="5">
    <source>
        <dbReference type="ARBA" id="ARBA00022942"/>
    </source>
</evidence>
<keyword evidence="4" id="KW-0963">Cytoplasm</keyword>
<feature type="compositionally biased region" description="Low complexity" evidence="7">
    <location>
        <begin position="247"/>
        <end position="258"/>
    </location>
</feature>
<dbReference type="InterPro" id="IPR038633">
    <property type="entry name" value="Rpn13/ADRM1_Pru_sf"/>
</dbReference>
<name>A0A1I8J7K0_9PLAT</name>
<reference evidence="11" key="1">
    <citation type="submission" date="2016-11" db="UniProtKB">
        <authorList>
            <consortium name="WormBaseParasite"/>
        </authorList>
    </citation>
    <scope>IDENTIFICATION</scope>
</reference>
<evidence type="ECO:0000256" key="7">
    <source>
        <dbReference type="SAM" id="MobiDB-lite"/>
    </source>
</evidence>
<dbReference type="InterPro" id="IPR044867">
    <property type="entry name" value="DEUBAD_dom"/>
</dbReference>
<dbReference type="PANTHER" id="PTHR12225:SF0">
    <property type="entry name" value="PROTEASOMAL UBIQUITIN RECEPTOR ADRM1"/>
    <property type="match status" value="1"/>
</dbReference>
<dbReference type="CDD" id="cd13314">
    <property type="entry name" value="PH_Rpn13"/>
    <property type="match status" value="1"/>
</dbReference>
<dbReference type="AlphaFoldDB" id="A0A1I8J7K0"/>
<feature type="domain" description="Pru" evidence="9">
    <location>
        <begin position="26"/>
        <end position="139"/>
    </location>
</feature>
<feature type="compositionally biased region" description="Basic and acidic residues" evidence="7">
    <location>
        <begin position="454"/>
        <end position="466"/>
    </location>
</feature>
<accession>A0A1I8J7K0</accession>
<dbReference type="InterPro" id="IPR044868">
    <property type="entry name" value="Rpn13/ADRM1_Pru"/>
</dbReference>
<keyword evidence="6" id="KW-0539">Nucleus</keyword>
<evidence type="ECO:0000256" key="4">
    <source>
        <dbReference type="ARBA" id="ARBA00022490"/>
    </source>
</evidence>
<feature type="compositionally biased region" description="Low complexity" evidence="7">
    <location>
        <begin position="286"/>
        <end position="295"/>
    </location>
</feature>
<dbReference type="GO" id="GO:0061133">
    <property type="term" value="F:endopeptidase activator activity"/>
    <property type="evidence" value="ECO:0007669"/>
    <property type="project" value="TreeGrafter"/>
</dbReference>
<feature type="region of interest" description="Disordered" evidence="7">
    <location>
        <begin position="130"/>
        <end position="153"/>
    </location>
</feature>
<dbReference type="WBParaSite" id="maker-uti_cns_0046130-snap-gene-0.3-mRNA-1">
    <property type="protein sequence ID" value="maker-uti_cns_0046130-snap-gene-0.3-mRNA-1"/>
    <property type="gene ID" value="maker-uti_cns_0046130-snap-gene-0.3"/>
</dbReference>
<sequence length="466" mass="48161">KSLQKTPRQSTMSHALFAGSGGSVAPASRYLVEFKAGKMTLQDGWVRPINKKGMVYVHQSDDNLMHFCWKDRTSGLVEDDLIIFPDDCEFKRVTQCTTGRVYLLKFKSSSKKYFFWMQEPKEDKDADLCKKVNDSLNNPPQPGSGRAGGGGAASAGGIGGAGGGSGSLSSALSGLGESELSSMFGNISQSELMQLLQMGMQMGLSPSGMMRPASTGAGSTASDGASEAPTGSSVPSRVQSSPGVRPAGSGANSAASGARQTMPERPATAAASAGGVAAGSGGGRELQQTPLQQQQRTAGGRIQLSDLQTILTSIQAPEGAAPASAGSAGAQFDLNDALPIESLLPLLADAQLQARLMPFLPDSPDLPRSVDELRRSVQSPQFRQCVSAFAAALRTGELGPLVAQFGVGEAAVQAANEGNAEAFMRALQQPKPTAAAAAAEGSEDVEMAASAAKPDAKDEEEKMDES</sequence>
<dbReference type="Gene3D" id="1.10.2020.20">
    <property type="match status" value="1"/>
</dbReference>
<dbReference type="PANTHER" id="PTHR12225">
    <property type="entry name" value="ADHESION REGULATING MOLECULE 1 110 KDA CELL MEMBRANE GLYCOPROTEIN"/>
    <property type="match status" value="1"/>
</dbReference>
<dbReference type="PROSITE" id="PS51917">
    <property type="entry name" value="PRU"/>
    <property type="match status" value="1"/>
</dbReference>
<dbReference type="Gene3D" id="2.30.29.70">
    <property type="entry name" value="Proteasomal ubiquitin receptor Rpn13/ADRM1"/>
    <property type="match status" value="1"/>
</dbReference>
<dbReference type="Pfam" id="PF04683">
    <property type="entry name" value="Rpn13_ADRM1_Pru"/>
    <property type="match status" value="1"/>
</dbReference>
<dbReference type="GO" id="GO:0005737">
    <property type="term" value="C:cytoplasm"/>
    <property type="evidence" value="ECO:0007669"/>
    <property type="project" value="UniProtKB-SubCell"/>
</dbReference>
<evidence type="ECO:0000313" key="11">
    <source>
        <dbReference type="WBParaSite" id="maker-uti_cns_0046130-snap-gene-0.3-mRNA-1"/>
    </source>
</evidence>
<evidence type="ECO:0000256" key="6">
    <source>
        <dbReference type="ARBA" id="ARBA00023242"/>
    </source>
</evidence>
<evidence type="ECO:0000313" key="10">
    <source>
        <dbReference type="Proteomes" id="UP000095280"/>
    </source>
</evidence>
<feature type="domain" description="DEUBAD" evidence="8">
    <location>
        <begin position="325"/>
        <end position="437"/>
    </location>
</feature>
<dbReference type="GO" id="GO:0005634">
    <property type="term" value="C:nucleus"/>
    <property type="evidence" value="ECO:0007669"/>
    <property type="project" value="UniProtKB-SubCell"/>
</dbReference>
<dbReference type="InterPro" id="IPR032368">
    <property type="entry name" value="RPN13_DEUBAD"/>
</dbReference>
<dbReference type="InterPro" id="IPR038108">
    <property type="entry name" value="RPN13_DEUBAD_sf"/>
</dbReference>
<comment type="similarity">
    <text evidence="3">Belongs to the ADRM1 family.</text>
</comment>
<protein>
    <submittedName>
        <fullName evidence="11">RPN13_C domain-containing protein</fullName>
    </submittedName>
</protein>
<feature type="region of interest" description="Disordered" evidence="7">
    <location>
        <begin position="203"/>
        <end position="298"/>
    </location>
</feature>
<evidence type="ECO:0000256" key="2">
    <source>
        <dbReference type="ARBA" id="ARBA00004496"/>
    </source>
</evidence>
<dbReference type="GO" id="GO:0070628">
    <property type="term" value="F:proteasome binding"/>
    <property type="evidence" value="ECO:0007669"/>
    <property type="project" value="TreeGrafter"/>
</dbReference>
<comment type="subcellular location">
    <subcellularLocation>
        <location evidence="2">Cytoplasm</location>
    </subcellularLocation>
    <subcellularLocation>
        <location evidence="1">Nucleus</location>
    </subcellularLocation>
</comment>
<organism evidence="10 11">
    <name type="scientific">Macrostomum lignano</name>
    <dbReference type="NCBI Taxonomy" id="282301"/>
    <lineage>
        <taxon>Eukaryota</taxon>
        <taxon>Metazoa</taxon>
        <taxon>Spiralia</taxon>
        <taxon>Lophotrochozoa</taxon>
        <taxon>Platyhelminthes</taxon>
        <taxon>Rhabditophora</taxon>
        <taxon>Macrostomorpha</taxon>
        <taxon>Macrostomida</taxon>
        <taxon>Macrostomidae</taxon>
        <taxon>Macrostomum</taxon>
    </lineage>
</organism>
<dbReference type="Pfam" id="PF16550">
    <property type="entry name" value="RPN13_C"/>
    <property type="match status" value="1"/>
</dbReference>
<dbReference type="GO" id="GO:0008541">
    <property type="term" value="C:proteasome regulatory particle, lid subcomplex"/>
    <property type="evidence" value="ECO:0007669"/>
    <property type="project" value="TreeGrafter"/>
</dbReference>
<evidence type="ECO:0000256" key="1">
    <source>
        <dbReference type="ARBA" id="ARBA00004123"/>
    </source>
</evidence>
<feature type="compositionally biased region" description="Polar residues" evidence="7">
    <location>
        <begin position="216"/>
        <end position="242"/>
    </location>
</feature>